<dbReference type="STRING" id="554065.E1Z820"/>
<dbReference type="KEGG" id="cvr:CHLNCDRAFT_57095"/>
<dbReference type="SMART" id="SM00184">
    <property type="entry name" value="RING"/>
    <property type="match status" value="1"/>
</dbReference>
<evidence type="ECO:0000256" key="5">
    <source>
        <dbReference type="SAM" id="MobiDB-lite"/>
    </source>
</evidence>
<dbReference type="EMBL" id="GL433838">
    <property type="protein sequence ID" value="EFN58264.1"/>
    <property type="molecule type" value="Genomic_DNA"/>
</dbReference>
<evidence type="ECO:0000313" key="8">
    <source>
        <dbReference type="Proteomes" id="UP000008141"/>
    </source>
</evidence>
<dbReference type="PROSITE" id="PS00518">
    <property type="entry name" value="ZF_RING_1"/>
    <property type="match status" value="1"/>
</dbReference>
<evidence type="ECO:0000256" key="2">
    <source>
        <dbReference type="ARBA" id="ARBA00022771"/>
    </source>
</evidence>
<dbReference type="InParanoid" id="E1Z820"/>
<protein>
    <submittedName>
        <fullName evidence="7">Expressed protein</fullName>
    </submittedName>
</protein>
<gene>
    <name evidence="7" type="ORF">CHLNCDRAFT_57095</name>
</gene>
<keyword evidence="3" id="KW-0862">Zinc</keyword>
<dbReference type="RefSeq" id="XP_005850366.1">
    <property type="nucleotide sequence ID" value="XM_005850304.1"/>
</dbReference>
<evidence type="ECO:0000256" key="1">
    <source>
        <dbReference type="ARBA" id="ARBA00022723"/>
    </source>
</evidence>
<reference evidence="7 8" key="1">
    <citation type="journal article" date="2010" name="Plant Cell">
        <title>The Chlorella variabilis NC64A genome reveals adaptation to photosymbiosis, coevolution with viruses, and cryptic sex.</title>
        <authorList>
            <person name="Blanc G."/>
            <person name="Duncan G."/>
            <person name="Agarkova I."/>
            <person name="Borodovsky M."/>
            <person name="Gurnon J."/>
            <person name="Kuo A."/>
            <person name="Lindquist E."/>
            <person name="Lucas S."/>
            <person name="Pangilinan J."/>
            <person name="Polle J."/>
            <person name="Salamov A."/>
            <person name="Terry A."/>
            <person name="Yamada T."/>
            <person name="Dunigan D.D."/>
            <person name="Grigoriev I.V."/>
            <person name="Claverie J.M."/>
            <person name="Van Etten J.L."/>
        </authorList>
    </citation>
    <scope>NUCLEOTIDE SEQUENCE [LARGE SCALE GENOMIC DNA]</scope>
    <source>
        <strain evidence="7 8">NC64A</strain>
    </source>
</reference>
<keyword evidence="8" id="KW-1185">Reference proteome</keyword>
<dbReference type="Pfam" id="PF13920">
    <property type="entry name" value="zf-C3HC4_3"/>
    <property type="match status" value="1"/>
</dbReference>
<dbReference type="InterPro" id="IPR017907">
    <property type="entry name" value="Znf_RING_CS"/>
</dbReference>
<evidence type="ECO:0000256" key="3">
    <source>
        <dbReference type="ARBA" id="ARBA00022833"/>
    </source>
</evidence>
<dbReference type="Proteomes" id="UP000008141">
    <property type="component" value="Unassembled WGS sequence"/>
</dbReference>
<proteinExistence type="predicted"/>
<evidence type="ECO:0000259" key="6">
    <source>
        <dbReference type="PROSITE" id="PS50089"/>
    </source>
</evidence>
<keyword evidence="1" id="KW-0479">Metal-binding</keyword>
<feature type="region of interest" description="Disordered" evidence="5">
    <location>
        <begin position="128"/>
        <end position="150"/>
    </location>
</feature>
<dbReference type="Gene3D" id="3.30.40.10">
    <property type="entry name" value="Zinc/RING finger domain, C3HC4 (zinc finger)"/>
    <property type="match status" value="1"/>
</dbReference>
<feature type="domain" description="RING-type" evidence="6">
    <location>
        <begin position="290"/>
        <end position="332"/>
    </location>
</feature>
<evidence type="ECO:0000256" key="4">
    <source>
        <dbReference type="PROSITE-ProRule" id="PRU00175"/>
    </source>
</evidence>
<dbReference type="PROSITE" id="PS50089">
    <property type="entry name" value="ZF_RING_2"/>
    <property type="match status" value="1"/>
</dbReference>
<dbReference type="OrthoDB" id="513758at2759"/>
<accession>E1Z820</accession>
<dbReference type="GO" id="GO:0008270">
    <property type="term" value="F:zinc ion binding"/>
    <property type="evidence" value="ECO:0007669"/>
    <property type="project" value="UniProtKB-KW"/>
</dbReference>
<keyword evidence="2 4" id="KW-0863">Zinc-finger</keyword>
<dbReference type="SUPFAM" id="SSF57850">
    <property type="entry name" value="RING/U-box"/>
    <property type="match status" value="1"/>
</dbReference>
<dbReference type="GeneID" id="17357411"/>
<sequence>MHPIFSVTLFTGQQLVLEALQRWLTRPCVDADAQRQRRLGLKSMLSLLVKTTATGVLATMLDAAIEFRRRQLLAAAAAEPEDGAAAGGSRFPGLGMLSRAGIASWKNRLLLCIDELERRAEAYGIESRHRFSPSKAAEGEAEADGSGGKGAALALPRQHASCLDLDGAERSQHLGRTVEQLRELVKQGDAESQRRLDDEVGSLVDLLLGTASLAPAAPPAATTPAAPSAQPACRSRSVPAALDRLGCRREAGAGCGCMRACRSRPALAAAAEERAGVEAEAGSPCGADLCQICMDRCTDVRVAGCQHNLCFGCARRLCASQDHQVPQCPFCRQPIEGFVAIAAACPVTCSAASSASCLAAAGAQVVLA</sequence>
<evidence type="ECO:0000313" key="7">
    <source>
        <dbReference type="EMBL" id="EFN58264.1"/>
    </source>
</evidence>
<dbReference type="InterPro" id="IPR013083">
    <property type="entry name" value="Znf_RING/FYVE/PHD"/>
</dbReference>
<name>E1Z820_CHLVA</name>
<organism evidence="8">
    <name type="scientific">Chlorella variabilis</name>
    <name type="common">Green alga</name>
    <dbReference type="NCBI Taxonomy" id="554065"/>
    <lineage>
        <taxon>Eukaryota</taxon>
        <taxon>Viridiplantae</taxon>
        <taxon>Chlorophyta</taxon>
        <taxon>core chlorophytes</taxon>
        <taxon>Trebouxiophyceae</taxon>
        <taxon>Chlorellales</taxon>
        <taxon>Chlorellaceae</taxon>
        <taxon>Chlorella clade</taxon>
        <taxon>Chlorella</taxon>
    </lineage>
</organism>
<dbReference type="AlphaFoldDB" id="E1Z820"/>
<dbReference type="InterPro" id="IPR001841">
    <property type="entry name" value="Znf_RING"/>
</dbReference>